<dbReference type="InterPro" id="IPR001568">
    <property type="entry name" value="RNase_T2-like"/>
</dbReference>
<evidence type="ECO:0000256" key="6">
    <source>
        <dbReference type="ARBA" id="ARBA00022554"/>
    </source>
</evidence>
<evidence type="ECO:0000259" key="21">
    <source>
        <dbReference type="Pfam" id="PF25488"/>
    </source>
</evidence>
<dbReference type="GO" id="GO:0033897">
    <property type="term" value="F:ribonuclease T2 activity"/>
    <property type="evidence" value="ECO:0007669"/>
    <property type="project" value="UniProtKB-EC"/>
</dbReference>
<dbReference type="AlphaFoldDB" id="A0A9Q5HTC5"/>
<reference evidence="22" key="1">
    <citation type="submission" date="2016-06" db="EMBL/GenBank/DDBJ databases">
        <title>Draft Genome sequence of the fungus Inonotus baumii.</title>
        <authorList>
            <person name="Zhu H."/>
            <person name="Lin W."/>
        </authorList>
    </citation>
    <scope>NUCLEOTIDE SEQUENCE</scope>
    <source>
        <strain evidence="22">821</strain>
    </source>
</reference>
<evidence type="ECO:0000256" key="3">
    <source>
        <dbReference type="ARBA" id="ARBA00007469"/>
    </source>
</evidence>
<evidence type="ECO:0000256" key="7">
    <source>
        <dbReference type="ARBA" id="ARBA00022722"/>
    </source>
</evidence>
<dbReference type="GO" id="GO:0005576">
    <property type="term" value="C:extracellular region"/>
    <property type="evidence" value="ECO:0007669"/>
    <property type="project" value="TreeGrafter"/>
</dbReference>
<dbReference type="GO" id="GO:0005775">
    <property type="term" value="C:vacuolar lumen"/>
    <property type="evidence" value="ECO:0007669"/>
    <property type="project" value="UniProtKB-SubCell"/>
</dbReference>
<organism evidence="22 23">
    <name type="scientific">Sanghuangporus baumii</name>
    <name type="common">Phellinus baumii</name>
    <dbReference type="NCBI Taxonomy" id="108892"/>
    <lineage>
        <taxon>Eukaryota</taxon>
        <taxon>Fungi</taxon>
        <taxon>Dikarya</taxon>
        <taxon>Basidiomycota</taxon>
        <taxon>Agaricomycotina</taxon>
        <taxon>Agaricomycetes</taxon>
        <taxon>Hymenochaetales</taxon>
        <taxon>Hymenochaetaceae</taxon>
        <taxon>Sanghuangporus</taxon>
    </lineage>
</organism>
<keyword evidence="7" id="KW-0540">Nuclease</keyword>
<feature type="domain" description="RNase T2-like C-terminal" evidence="21">
    <location>
        <begin position="287"/>
        <end position="401"/>
    </location>
</feature>
<accession>A0A9Q5HTC5</accession>
<evidence type="ECO:0000256" key="9">
    <source>
        <dbReference type="ARBA" id="ARBA00022801"/>
    </source>
</evidence>
<feature type="compositionally biased region" description="Low complexity" evidence="17">
    <location>
        <begin position="267"/>
        <end position="285"/>
    </location>
</feature>
<dbReference type="PROSITE" id="PS00531">
    <property type="entry name" value="RNASE_T2_2"/>
    <property type="match status" value="1"/>
</dbReference>
<dbReference type="GO" id="GO:0006520">
    <property type="term" value="P:amino acid metabolic process"/>
    <property type="evidence" value="ECO:0007669"/>
    <property type="project" value="UniProtKB-ARBA"/>
</dbReference>
<evidence type="ECO:0000256" key="2">
    <source>
        <dbReference type="ARBA" id="ARBA00004496"/>
    </source>
</evidence>
<dbReference type="GO" id="GO:0046394">
    <property type="term" value="P:carboxylic acid biosynthetic process"/>
    <property type="evidence" value="ECO:0007669"/>
    <property type="project" value="UniProtKB-ARBA"/>
</dbReference>
<evidence type="ECO:0000259" key="19">
    <source>
        <dbReference type="Pfam" id="PF13840"/>
    </source>
</evidence>
<feature type="domain" description="CASTOR ACT" evidence="19">
    <location>
        <begin position="497"/>
        <end position="558"/>
    </location>
</feature>
<dbReference type="Gene3D" id="3.90.730.10">
    <property type="entry name" value="Ribonuclease T2-like"/>
    <property type="match status" value="1"/>
</dbReference>
<evidence type="ECO:0000313" key="23">
    <source>
        <dbReference type="Proteomes" id="UP000757232"/>
    </source>
</evidence>
<evidence type="ECO:0000256" key="17">
    <source>
        <dbReference type="SAM" id="MobiDB-lite"/>
    </source>
</evidence>
<dbReference type="InterPro" id="IPR027795">
    <property type="entry name" value="CASTOR_ACT_dom"/>
</dbReference>
<proteinExistence type="inferred from homology"/>
<evidence type="ECO:0000256" key="1">
    <source>
        <dbReference type="ARBA" id="ARBA00004410"/>
    </source>
</evidence>
<dbReference type="Pfam" id="PF00445">
    <property type="entry name" value="Ribonuclease_T2"/>
    <property type="match status" value="1"/>
</dbReference>
<keyword evidence="23" id="KW-1185">Reference proteome</keyword>
<evidence type="ECO:0000256" key="8">
    <source>
        <dbReference type="ARBA" id="ARBA00022729"/>
    </source>
</evidence>
<comment type="subcellular location">
    <subcellularLocation>
        <location evidence="2">Cytoplasm</location>
    </subcellularLocation>
    <subcellularLocation>
        <location evidence="1">Vacuole lumen</location>
    </subcellularLocation>
</comment>
<keyword evidence="9" id="KW-0378">Hydrolase</keyword>
<protein>
    <recommendedName>
        <fullName evidence="14">Ribonuclease T2-like</fullName>
        <ecNumber evidence="4">4.6.1.19</ecNumber>
    </recommendedName>
</protein>
<evidence type="ECO:0000256" key="10">
    <source>
        <dbReference type="ARBA" id="ARBA00023157"/>
    </source>
</evidence>
<comment type="function">
    <text evidence="13">Rnase which modulates cell survival under stress conditions. Released from the vacuole to the cytoplasm during stress to promote tRNA and rRNA cleavage and to activate separately a downstream pathway that promotes cell death. Involved in cell size, vacuolar morphology and growth at high temperatures and high salt concentration.</text>
</comment>
<dbReference type="PANTHER" id="PTHR11240">
    <property type="entry name" value="RIBONUCLEASE T2"/>
    <property type="match status" value="1"/>
</dbReference>
<comment type="similarity">
    <text evidence="3 16">Belongs to the RNase T2 family.</text>
</comment>
<keyword evidence="6" id="KW-0926">Vacuole</keyword>
<dbReference type="CDD" id="cd01061">
    <property type="entry name" value="RNase_T2_euk"/>
    <property type="match status" value="1"/>
</dbReference>
<dbReference type="GO" id="GO:0006401">
    <property type="term" value="P:RNA catabolic process"/>
    <property type="evidence" value="ECO:0007669"/>
    <property type="project" value="UniProtKB-ARBA"/>
</dbReference>
<dbReference type="Pfam" id="PF13840">
    <property type="entry name" value="ACT_7"/>
    <property type="match status" value="1"/>
</dbReference>
<evidence type="ECO:0000256" key="18">
    <source>
        <dbReference type="SAM" id="SignalP"/>
    </source>
</evidence>
<feature type="signal peptide" evidence="18">
    <location>
        <begin position="1"/>
        <end position="19"/>
    </location>
</feature>
<keyword evidence="12" id="KW-0456">Lyase</keyword>
<dbReference type="SUPFAM" id="SSF55021">
    <property type="entry name" value="ACT-like"/>
    <property type="match status" value="2"/>
</dbReference>
<dbReference type="InterPro" id="IPR036430">
    <property type="entry name" value="RNase_T2-like_sf"/>
</dbReference>
<feature type="chain" id="PRO_5040167449" description="Ribonuclease T2-like" evidence="18">
    <location>
        <begin position="20"/>
        <end position="567"/>
    </location>
</feature>
<feature type="active site" evidence="15">
    <location>
        <position position="147"/>
    </location>
</feature>
<dbReference type="Gene3D" id="3.30.2130.10">
    <property type="entry name" value="VC0802-like"/>
    <property type="match status" value="1"/>
</dbReference>
<keyword evidence="8 18" id="KW-0732">Signal</keyword>
<dbReference type="InterPro" id="IPR057328">
    <property type="entry name" value="RNaseT2L_C"/>
</dbReference>
<evidence type="ECO:0000313" key="22">
    <source>
        <dbReference type="EMBL" id="OCB85628.1"/>
    </source>
</evidence>
<dbReference type="GO" id="GO:0016787">
    <property type="term" value="F:hydrolase activity"/>
    <property type="evidence" value="ECO:0007669"/>
    <property type="project" value="UniProtKB-KW"/>
</dbReference>
<dbReference type="InterPro" id="IPR033130">
    <property type="entry name" value="RNase_T2_His_AS_2"/>
</dbReference>
<evidence type="ECO:0000256" key="16">
    <source>
        <dbReference type="RuleBase" id="RU004328"/>
    </source>
</evidence>
<dbReference type="InterPro" id="IPR018188">
    <property type="entry name" value="RNase_T2_His_AS_1"/>
</dbReference>
<feature type="active site" evidence="15">
    <location>
        <position position="85"/>
    </location>
</feature>
<comment type="caution">
    <text evidence="22">The sequence shown here is derived from an EMBL/GenBank/DDBJ whole genome shotgun (WGS) entry which is preliminary data.</text>
</comment>
<dbReference type="GO" id="GO:0003723">
    <property type="term" value="F:RNA binding"/>
    <property type="evidence" value="ECO:0007669"/>
    <property type="project" value="InterPro"/>
</dbReference>
<name>A0A9Q5HTC5_SANBA</name>
<evidence type="ECO:0000256" key="11">
    <source>
        <dbReference type="ARBA" id="ARBA00023180"/>
    </source>
</evidence>
<evidence type="ECO:0000256" key="12">
    <source>
        <dbReference type="ARBA" id="ARBA00023239"/>
    </source>
</evidence>
<dbReference type="InterPro" id="IPR045865">
    <property type="entry name" value="ACT-like_dom_sf"/>
</dbReference>
<keyword evidence="5" id="KW-0963">Cytoplasm</keyword>
<evidence type="ECO:0000256" key="5">
    <source>
        <dbReference type="ARBA" id="ARBA00022490"/>
    </source>
</evidence>
<dbReference type="InterPro" id="IPR049447">
    <property type="entry name" value="A9CJY8-like_N"/>
</dbReference>
<evidence type="ECO:0000256" key="13">
    <source>
        <dbReference type="ARBA" id="ARBA00025494"/>
    </source>
</evidence>
<dbReference type="Pfam" id="PF21631">
    <property type="entry name" value="A9CJY8-like_N"/>
    <property type="match status" value="1"/>
</dbReference>
<evidence type="ECO:0000259" key="20">
    <source>
        <dbReference type="Pfam" id="PF21631"/>
    </source>
</evidence>
<evidence type="ECO:0000256" key="15">
    <source>
        <dbReference type="PIRSR" id="PIRSR633697-1"/>
    </source>
</evidence>
<dbReference type="SUPFAM" id="SSF55895">
    <property type="entry name" value="Ribonuclease Rh-like"/>
    <property type="match status" value="1"/>
</dbReference>
<dbReference type="EMBL" id="LNZH02000208">
    <property type="protein sequence ID" value="OCB85628.1"/>
    <property type="molecule type" value="Genomic_DNA"/>
</dbReference>
<gene>
    <name evidence="22" type="ORF">A7U60_g7277</name>
</gene>
<dbReference type="PANTHER" id="PTHR11240:SF22">
    <property type="entry name" value="RIBONUCLEASE T2"/>
    <property type="match status" value="1"/>
</dbReference>
<keyword evidence="11" id="KW-0325">Glycoprotein</keyword>
<evidence type="ECO:0000256" key="4">
    <source>
        <dbReference type="ARBA" id="ARBA00012571"/>
    </source>
</evidence>
<dbReference type="OrthoDB" id="435754at2759"/>
<feature type="domain" description="A9CJY8-like N-terminal" evidence="20">
    <location>
        <begin position="445"/>
        <end position="493"/>
    </location>
</feature>
<dbReference type="InterPro" id="IPR033697">
    <property type="entry name" value="Ribonuclease_T2_eukaryotic"/>
</dbReference>
<sequence length="567" mass="60202">MVSALNVLALLALVSVGSSNPFSSPLGPFELFKRASGCSTSGQSSCHNTTVQDTCCFEAPGGLLLQTQFWDTDPSTGPSDSWTIHGLWPDNCDQTFEQDCDPSRAYTDIAGLLSDTGASDTLSFMQTHWVDIDGDDESFWEHEWSKHGTCMSTLEPKCITDYSTGDEAVAFFNTVVRLFKTLPTFTWLSNQGITPTTSKTFTYSELTDALQAESGVVPALNCDGSVLNEAWWFFNLKGSVIDGTFVPIDAPSEGTCPSSGISYRPKSSGTSTTTSSSTTPTNSGSLPAKATITALRSSGSSTGGLLSAGTWSTQTLATYTLSGSTDSFTMKSSKGNCGVSSGTLSCGNGVSSSSFSAVSSGGNLLLVFEGSTSFSSDAIPTGTAQETVFTGSSHAQTFTLHVSIERNKPILSSTSELTASRIPFGSIKPLDHPALNLILFDESFIVYKLSTREEIPADILTILTEKVGSEELVSITRTSEEISIVCNATKVPDVSASTPHWKCIKFKGPLDFGLIGILCSVSAPLKSASISIFAISTWDTDYVLIPEAKAEQAVTVLKNDGWKFENK</sequence>
<keyword evidence="10" id="KW-1015">Disulfide bond</keyword>
<dbReference type="EC" id="4.6.1.19" evidence="4"/>
<feature type="active site" evidence="15">
    <location>
        <position position="143"/>
    </location>
</feature>
<dbReference type="PROSITE" id="PS00530">
    <property type="entry name" value="RNASE_T2_1"/>
    <property type="match status" value="1"/>
</dbReference>
<feature type="region of interest" description="Disordered" evidence="17">
    <location>
        <begin position="255"/>
        <end position="287"/>
    </location>
</feature>
<evidence type="ECO:0000256" key="14">
    <source>
        <dbReference type="ARBA" id="ARBA00071169"/>
    </source>
</evidence>
<dbReference type="Proteomes" id="UP000757232">
    <property type="component" value="Unassembled WGS sequence"/>
</dbReference>
<dbReference type="FunFam" id="3.90.730.10:FF:000004">
    <property type="entry name" value="Ribonuclease T2-like"/>
    <property type="match status" value="1"/>
</dbReference>
<dbReference type="Pfam" id="PF25488">
    <property type="entry name" value="RNaseT2L_C"/>
    <property type="match status" value="1"/>
</dbReference>